<dbReference type="SMART" id="SM00997">
    <property type="entry name" value="AdoHcyase_NAD"/>
    <property type="match status" value="1"/>
</dbReference>
<keyword evidence="10" id="KW-1185">Reference proteome</keyword>
<feature type="binding site" evidence="5">
    <location>
        <begin position="282"/>
        <end position="284"/>
    </location>
    <ligand>
        <name>NAD(+)</name>
        <dbReference type="ChEBI" id="CHEBI:57540"/>
    </ligand>
</feature>
<keyword evidence="7" id="KW-0175">Coiled coil</keyword>
<dbReference type="PANTHER" id="PTHR23420">
    <property type="entry name" value="ADENOSYLHOMOCYSTEINASE"/>
    <property type="match status" value="1"/>
</dbReference>
<feature type="binding site" evidence="5">
    <location>
        <position position="329"/>
    </location>
    <ligand>
        <name>NAD(+)</name>
        <dbReference type="ChEBI" id="CHEBI:57540"/>
    </ligand>
</feature>
<keyword evidence="2" id="KW-0554">One-carbon metabolism</keyword>
<dbReference type="InterPro" id="IPR042172">
    <property type="entry name" value="Adenosylhomocyst_ase-like_sf"/>
</dbReference>
<evidence type="ECO:0000256" key="1">
    <source>
        <dbReference type="ARBA" id="ARBA00007122"/>
    </source>
</evidence>
<dbReference type="SUPFAM" id="SSF52283">
    <property type="entry name" value="Formate/glycerate dehydrogenase catalytic domain-like"/>
    <property type="match status" value="1"/>
</dbReference>
<dbReference type="NCBIfam" id="TIGR00936">
    <property type="entry name" value="ahcY"/>
    <property type="match status" value="1"/>
</dbReference>
<evidence type="ECO:0000313" key="10">
    <source>
        <dbReference type="Proteomes" id="UP000195137"/>
    </source>
</evidence>
<evidence type="ECO:0000256" key="7">
    <source>
        <dbReference type="SAM" id="Coils"/>
    </source>
</evidence>
<feature type="binding site" evidence="5">
    <location>
        <begin position="205"/>
        <end position="210"/>
    </location>
    <ligand>
        <name>NAD(+)</name>
        <dbReference type="ChEBI" id="CHEBI:57540"/>
    </ligand>
</feature>
<protein>
    <recommendedName>
        <fullName evidence="4">Adenosylhomocysteinase</fullName>
        <ecNumber evidence="4">3.13.2.1</ecNumber>
    </recommendedName>
</protein>
<dbReference type="CDD" id="cd00401">
    <property type="entry name" value="SAHH"/>
    <property type="match status" value="1"/>
</dbReference>
<dbReference type="GO" id="GO:0006730">
    <property type="term" value="P:one-carbon metabolic process"/>
    <property type="evidence" value="ECO:0007669"/>
    <property type="project" value="UniProtKB-UniRule"/>
</dbReference>
<dbReference type="PANTHER" id="PTHR23420:SF0">
    <property type="entry name" value="ADENOSYLHOMOCYSTEINASE"/>
    <property type="match status" value="1"/>
</dbReference>
<dbReference type="AlphaFoldDB" id="A0A1Y3GB70"/>
<dbReference type="Pfam" id="PF05221">
    <property type="entry name" value="AdoHcyase"/>
    <property type="match status" value="2"/>
</dbReference>
<dbReference type="InterPro" id="IPR000043">
    <property type="entry name" value="Adenosylhomocysteinase-like"/>
</dbReference>
<dbReference type="RefSeq" id="WP_086637758.1">
    <property type="nucleotide sequence ID" value="NZ_MRZU01000004.1"/>
</dbReference>
<dbReference type="OrthoDB" id="8479at2157"/>
<dbReference type="Gene3D" id="3.40.50.1480">
    <property type="entry name" value="Adenosylhomocysteinase-like"/>
    <property type="match status" value="1"/>
</dbReference>
<accession>A0A1Y3GB70</accession>
<evidence type="ECO:0000256" key="3">
    <source>
        <dbReference type="ARBA" id="ARBA00023027"/>
    </source>
</evidence>
<name>A0A1Y3GB70_9EURY</name>
<dbReference type="PIRSF" id="PIRSF001109">
    <property type="entry name" value="Ad_hcy_hydrolase"/>
    <property type="match status" value="1"/>
</dbReference>
<dbReference type="InterPro" id="IPR020082">
    <property type="entry name" value="S-Ado-L-homoCys_hydrolase_CS"/>
</dbReference>
<dbReference type="Gene3D" id="3.40.50.720">
    <property type="entry name" value="NAD(P)-binding Rossmann-like Domain"/>
    <property type="match status" value="1"/>
</dbReference>
<sequence length="408" mass="45349">MDGERKIKWARDHMPVMEEIRSEMSEKKTLKGQTVGMALHVEPKTAVLVETLRDAGAEVYITGCNPLSTQDDVSKALDNQKGITSYAKKGVTRKEYYKAIDNVIDKKPDITVDDGGDLVFRIHRERPELIKDIQGGTEETTTGVHRLRAMDNEKQLKYPVIAVNDTPMKRHFDNIHGTGESTISAITATTNIQISGKQAVVAGYGYCGRGVAQKLDGLGARVTITETDPNKALEAVMDGFEVEKMNKAIQKADILITTTGNRDVVRKEHLEKINDGALLANSGHFNVEIDIEAAEEIAVETNNAREGVIEYKLKDGRKFYIIAEGRLVNLAAPQGLGHPIEVMDLSFAIQALSIQHIHENQNLKPKVHNVPTEIDRKVAKNKLKTMNIEIDQLTDKQKQYLESWDTGT</sequence>
<dbReference type="SUPFAM" id="SSF51735">
    <property type="entry name" value="NAD(P)-binding Rossmann-fold domains"/>
    <property type="match status" value="1"/>
</dbReference>
<dbReference type="GO" id="GO:0033353">
    <property type="term" value="P:S-adenosylmethionine cycle"/>
    <property type="evidence" value="ECO:0007669"/>
    <property type="project" value="TreeGrafter"/>
</dbReference>
<comment type="cofactor">
    <cofactor evidence="5">
        <name>NAD(+)</name>
        <dbReference type="ChEBI" id="CHEBI:57540"/>
    </cofactor>
    <text evidence="5">Binds 1 NAD(+) per subunit.</text>
</comment>
<feature type="coiled-coil region" evidence="7">
    <location>
        <begin position="376"/>
        <end position="403"/>
    </location>
</feature>
<feature type="binding site" evidence="5">
    <location>
        <position position="338"/>
    </location>
    <ligand>
        <name>NAD(+)</name>
        <dbReference type="ChEBI" id="CHEBI:57540"/>
    </ligand>
</feature>
<comment type="caution">
    <text evidence="9">The sequence shown here is derived from an EMBL/GenBank/DDBJ whole genome shotgun (WGS) entry which is preliminary data.</text>
</comment>
<dbReference type="GO" id="GO:0004013">
    <property type="term" value="F:adenosylhomocysteinase activity"/>
    <property type="evidence" value="ECO:0007669"/>
    <property type="project" value="UniProtKB-UniRule"/>
</dbReference>
<proteinExistence type="inferred from homology"/>
<dbReference type="Pfam" id="PF00670">
    <property type="entry name" value="AdoHcyase_NAD"/>
    <property type="match status" value="1"/>
</dbReference>
<feature type="domain" description="S-adenosyl-L-homocysteine hydrolase NAD binding" evidence="8">
    <location>
        <begin position="174"/>
        <end position="335"/>
    </location>
</feature>
<dbReference type="EMBL" id="MRZU01000004">
    <property type="protein sequence ID" value="OUJ18490.1"/>
    <property type="molecule type" value="Genomic_DNA"/>
</dbReference>
<keyword evidence="9" id="KW-0378">Hydrolase</keyword>
<dbReference type="SMART" id="SM00996">
    <property type="entry name" value="AdoHcyase"/>
    <property type="match status" value="1"/>
</dbReference>
<dbReference type="Proteomes" id="UP000195137">
    <property type="component" value="Unassembled WGS sequence"/>
</dbReference>
<feature type="binding site" evidence="5">
    <location>
        <begin position="140"/>
        <end position="142"/>
    </location>
    <ligand>
        <name>NAD(+)</name>
        <dbReference type="ChEBI" id="CHEBI:57540"/>
    </ligand>
</feature>
<organism evidence="9 10">
    <name type="scientific">Methanonatronarchaeum thermophilum</name>
    <dbReference type="NCBI Taxonomy" id="1927129"/>
    <lineage>
        <taxon>Archaea</taxon>
        <taxon>Methanobacteriati</taxon>
        <taxon>Methanobacteriota</taxon>
        <taxon>Methanonatronarchaeia</taxon>
        <taxon>Methanonatronarchaeales</taxon>
        <taxon>Methanonatronarchaeaceae</taxon>
        <taxon>Methanonatronarchaeum</taxon>
    </lineage>
</organism>
<dbReference type="InterPro" id="IPR015878">
    <property type="entry name" value="Ado_hCys_hydrolase_NAD-bd"/>
</dbReference>
<evidence type="ECO:0000256" key="2">
    <source>
        <dbReference type="ARBA" id="ARBA00022563"/>
    </source>
</evidence>
<feature type="binding site" evidence="5">
    <location>
        <position position="226"/>
    </location>
    <ligand>
        <name>NAD(+)</name>
        <dbReference type="ChEBI" id="CHEBI:57540"/>
    </ligand>
</feature>
<dbReference type="GO" id="GO:0005829">
    <property type="term" value="C:cytosol"/>
    <property type="evidence" value="ECO:0007669"/>
    <property type="project" value="TreeGrafter"/>
</dbReference>
<evidence type="ECO:0000313" key="9">
    <source>
        <dbReference type="EMBL" id="OUJ18490.1"/>
    </source>
</evidence>
<evidence type="ECO:0000259" key="8">
    <source>
        <dbReference type="SMART" id="SM00997"/>
    </source>
</evidence>
<evidence type="ECO:0000256" key="5">
    <source>
        <dbReference type="PIRSR" id="PIRSR001109-2"/>
    </source>
</evidence>
<gene>
    <name evidence="9" type="ORF">AMET1_1407</name>
</gene>
<comment type="similarity">
    <text evidence="1 6">Belongs to the adenosylhomocysteinase family.</text>
</comment>
<dbReference type="InterPro" id="IPR036291">
    <property type="entry name" value="NAD(P)-bd_dom_sf"/>
</dbReference>
<dbReference type="EC" id="3.13.2.1" evidence="4"/>
<dbReference type="NCBIfam" id="NF004005">
    <property type="entry name" value="PRK05476.2-3"/>
    <property type="match status" value="1"/>
</dbReference>
<keyword evidence="3 5" id="KW-0520">NAD</keyword>
<dbReference type="PROSITE" id="PS00739">
    <property type="entry name" value="ADOHCYASE_2"/>
    <property type="match status" value="1"/>
</dbReference>
<reference evidence="9 10" key="1">
    <citation type="submission" date="2016-12" db="EMBL/GenBank/DDBJ databases">
        <title>Discovery of methanogenic haloarchaea.</title>
        <authorList>
            <person name="Sorokin D.Y."/>
            <person name="Makarova K.S."/>
            <person name="Abbas B."/>
            <person name="Ferrer M."/>
            <person name="Golyshin P.N."/>
        </authorList>
    </citation>
    <scope>NUCLEOTIDE SEQUENCE [LARGE SCALE GENOMIC DNA]</scope>
    <source>
        <strain evidence="9">AMET1</strain>
    </source>
</reference>
<evidence type="ECO:0000256" key="4">
    <source>
        <dbReference type="NCBIfam" id="TIGR00936"/>
    </source>
</evidence>
<evidence type="ECO:0000256" key="6">
    <source>
        <dbReference type="RuleBase" id="RU004166"/>
    </source>
</evidence>